<dbReference type="FunFam" id="3.90.79.10:FF:000012">
    <property type="entry name" value="Isopentenyl-diphosphate Delta-isomerase 1"/>
    <property type="match status" value="1"/>
</dbReference>
<evidence type="ECO:0000256" key="2">
    <source>
        <dbReference type="ARBA" id="ARBA00001946"/>
    </source>
</evidence>
<feature type="domain" description="Nudix hydrolase" evidence="15">
    <location>
        <begin position="158"/>
        <end position="306"/>
    </location>
</feature>
<accession>A0A1D2MXB9</accession>
<gene>
    <name evidence="16" type="ORF">Ocin01_09003</name>
</gene>
<dbReference type="UniPathway" id="UPA00059">
    <property type="reaction ID" value="UER00104"/>
</dbReference>
<evidence type="ECO:0000256" key="7">
    <source>
        <dbReference type="ARBA" id="ARBA00022516"/>
    </source>
</evidence>
<dbReference type="InterPro" id="IPR015797">
    <property type="entry name" value="NUDIX_hydrolase-like_dom_sf"/>
</dbReference>
<keyword evidence="11" id="KW-0752">Steroid biosynthesis</keyword>
<dbReference type="GO" id="GO:0004452">
    <property type="term" value="F:isopentenyl-diphosphate delta-isomerase activity"/>
    <property type="evidence" value="ECO:0007669"/>
    <property type="project" value="UniProtKB-EC"/>
</dbReference>
<comment type="pathway">
    <text evidence="4">Isoprenoid biosynthesis; dimethylallyl diphosphate biosynthesis; dimethylallyl diphosphate from isopentenyl diphosphate: step 1/1.</text>
</comment>
<evidence type="ECO:0000256" key="12">
    <source>
        <dbReference type="ARBA" id="ARBA00023098"/>
    </source>
</evidence>
<keyword evidence="7" id="KW-0444">Lipid biosynthesis</keyword>
<dbReference type="AlphaFoldDB" id="A0A1D2MXB9"/>
<evidence type="ECO:0000256" key="5">
    <source>
        <dbReference type="ARBA" id="ARBA00007579"/>
    </source>
</evidence>
<evidence type="ECO:0000256" key="9">
    <source>
        <dbReference type="ARBA" id="ARBA00022778"/>
    </source>
</evidence>
<comment type="caution">
    <text evidence="16">The sequence shown here is derived from an EMBL/GenBank/DDBJ whole genome shotgun (WGS) entry which is preliminary data.</text>
</comment>
<keyword evidence="9" id="KW-0756">Sterol biosynthesis</keyword>
<evidence type="ECO:0000313" key="17">
    <source>
        <dbReference type="Proteomes" id="UP000094527"/>
    </source>
</evidence>
<reference evidence="16 17" key="1">
    <citation type="journal article" date="2016" name="Genome Biol. Evol.">
        <title>Gene Family Evolution Reflects Adaptation to Soil Environmental Stressors in the Genome of the Collembolan Orchesella cincta.</title>
        <authorList>
            <person name="Faddeeva-Vakhrusheva A."/>
            <person name="Derks M.F."/>
            <person name="Anvar S.Y."/>
            <person name="Agamennone V."/>
            <person name="Suring W."/>
            <person name="Smit S."/>
            <person name="van Straalen N.M."/>
            <person name="Roelofs D."/>
        </authorList>
    </citation>
    <scope>NUCLEOTIDE SEQUENCE [LARGE SCALE GENOMIC DNA]</scope>
    <source>
        <tissue evidence="16">Mixed pool</tissue>
    </source>
</reference>
<dbReference type="InterPro" id="IPR000086">
    <property type="entry name" value="NUDIX_hydrolase_dom"/>
</dbReference>
<dbReference type="EC" id="5.3.3.2" evidence="6"/>
<evidence type="ECO:0000256" key="3">
    <source>
        <dbReference type="ARBA" id="ARBA00003951"/>
    </source>
</evidence>
<keyword evidence="10" id="KW-0460">Magnesium</keyword>
<keyword evidence="9" id="KW-1207">Sterol metabolism</keyword>
<proteinExistence type="inferred from homology"/>
<evidence type="ECO:0000256" key="4">
    <source>
        <dbReference type="ARBA" id="ARBA00004826"/>
    </source>
</evidence>
<dbReference type="OMA" id="AEWGEHE"/>
<dbReference type="GO" id="GO:0006695">
    <property type="term" value="P:cholesterol biosynthetic process"/>
    <property type="evidence" value="ECO:0007669"/>
    <property type="project" value="UniProtKB-KW"/>
</dbReference>
<keyword evidence="8" id="KW-0479">Metal-binding</keyword>
<dbReference type="PANTHER" id="PTHR10885:SF0">
    <property type="entry name" value="ISOPENTENYL-DIPHOSPHATE DELTA-ISOMERASE"/>
    <property type="match status" value="1"/>
</dbReference>
<organism evidence="16 17">
    <name type="scientific">Orchesella cincta</name>
    <name type="common">Springtail</name>
    <name type="synonym">Podura cincta</name>
    <dbReference type="NCBI Taxonomy" id="48709"/>
    <lineage>
        <taxon>Eukaryota</taxon>
        <taxon>Metazoa</taxon>
        <taxon>Ecdysozoa</taxon>
        <taxon>Arthropoda</taxon>
        <taxon>Hexapoda</taxon>
        <taxon>Collembola</taxon>
        <taxon>Entomobryomorpha</taxon>
        <taxon>Entomobryoidea</taxon>
        <taxon>Orchesellidae</taxon>
        <taxon>Orchesellinae</taxon>
        <taxon>Orchesella</taxon>
    </lineage>
</organism>
<comment type="function">
    <text evidence="3">Catalyzes the 1,3-allylic rearrangement of the homoallylic substrate isopentenyl (IPP) to its highly electrophilic allylic isomer, dimethylallyl diphosphate (DMAPP).</text>
</comment>
<evidence type="ECO:0000313" key="16">
    <source>
        <dbReference type="EMBL" id="ODM97687.1"/>
    </source>
</evidence>
<dbReference type="EMBL" id="LJIJ01000420">
    <property type="protein sequence ID" value="ODM97687.1"/>
    <property type="molecule type" value="Genomic_DNA"/>
</dbReference>
<dbReference type="STRING" id="48709.A0A1D2MXB9"/>
<dbReference type="Pfam" id="PF00293">
    <property type="entry name" value="NUDIX"/>
    <property type="match status" value="1"/>
</dbReference>
<dbReference type="NCBIfam" id="TIGR02150">
    <property type="entry name" value="IPP_isom_1"/>
    <property type="match status" value="1"/>
</dbReference>
<sequence length="334" mass="38352">MTMARSISRAVLPITSFSYCSGISQGGKLFSRSKQSHLIAISEQTSTKSYTSSSLPASPAISFQKTFLLNTSQSWKAKILGKYSENFRRYTMAMTIPKMSYSTAVSKLQPDTDALDESVDPIQRQLLAEQCIVLNDHDKVIGHDTKRNCHRIVNGDVLLHRAFSVFLFNGKGELLLQQRSKTKITFPLMWTNTCCSHPLYETSELEEKDALGVRRAARRRLEIELGISQDSISLNDFNYLTRIQYKALSNSIWGEHEIDYILFLQKDDIEINPNPDEIQDIRWVTLDNVKEMIGKENVSLTPWFELILNSRLPVWWKNLSNLKQFQDHGKIHRM</sequence>
<evidence type="ECO:0000256" key="6">
    <source>
        <dbReference type="ARBA" id="ARBA00012057"/>
    </source>
</evidence>
<dbReference type="PANTHER" id="PTHR10885">
    <property type="entry name" value="ISOPENTENYL-DIPHOSPHATE DELTA-ISOMERASE"/>
    <property type="match status" value="1"/>
</dbReference>
<keyword evidence="9" id="KW-0753">Steroid metabolism</keyword>
<dbReference type="GO" id="GO:0050992">
    <property type="term" value="P:dimethylallyl diphosphate biosynthetic process"/>
    <property type="evidence" value="ECO:0007669"/>
    <property type="project" value="UniProtKB-UniPathway"/>
</dbReference>
<comment type="similarity">
    <text evidence="5">Belongs to the IPP isomerase type 1 family.</text>
</comment>
<dbReference type="PROSITE" id="PS51462">
    <property type="entry name" value="NUDIX"/>
    <property type="match status" value="1"/>
</dbReference>
<keyword evidence="17" id="KW-1185">Reference proteome</keyword>
<keyword evidence="12" id="KW-0443">Lipid metabolism</keyword>
<evidence type="ECO:0000256" key="1">
    <source>
        <dbReference type="ARBA" id="ARBA00000374"/>
    </source>
</evidence>
<dbReference type="GO" id="GO:0009240">
    <property type="term" value="P:isopentenyl diphosphate biosynthetic process"/>
    <property type="evidence" value="ECO:0007669"/>
    <property type="project" value="TreeGrafter"/>
</dbReference>
<dbReference type="Proteomes" id="UP000094527">
    <property type="component" value="Unassembled WGS sequence"/>
</dbReference>
<dbReference type="Gene3D" id="3.90.79.10">
    <property type="entry name" value="Nucleoside Triphosphate Pyrophosphohydrolase"/>
    <property type="match status" value="1"/>
</dbReference>
<dbReference type="SUPFAM" id="SSF55811">
    <property type="entry name" value="Nudix"/>
    <property type="match status" value="1"/>
</dbReference>
<dbReference type="OrthoDB" id="510307at2759"/>
<comment type="cofactor">
    <cofactor evidence="2">
        <name>Mg(2+)</name>
        <dbReference type="ChEBI" id="CHEBI:18420"/>
    </cofactor>
</comment>
<comment type="catalytic activity">
    <reaction evidence="1">
        <text>isopentenyl diphosphate = dimethylallyl diphosphate</text>
        <dbReference type="Rhea" id="RHEA:23284"/>
        <dbReference type="ChEBI" id="CHEBI:57623"/>
        <dbReference type="ChEBI" id="CHEBI:128769"/>
        <dbReference type="EC" id="5.3.3.2"/>
    </reaction>
</comment>
<evidence type="ECO:0000256" key="10">
    <source>
        <dbReference type="ARBA" id="ARBA00022842"/>
    </source>
</evidence>
<evidence type="ECO:0000256" key="14">
    <source>
        <dbReference type="ARBA" id="ARBA00023235"/>
    </source>
</evidence>
<evidence type="ECO:0000256" key="8">
    <source>
        <dbReference type="ARBA" id="ARBA00022723"/>
    </source>
</evidence>
<keyword evidence="14 16" id="KW-0413">Isomerase</keyword>
<evidence type="ECO:0000259" key="15">
    <source>
        <dbReference type="PROSITE" id="PS51462"/>
    </source>
</evidence>
<dbReference type="InterPro" id="IPR011876">
    <property type="entry name" value="IsopentenylPP_isomerase_typ1"/>
</dbReference>
<evidence type="ECO:0000256" key="11">
    <source>
        <dbReference type="ARBA" id="ARBA00022955"/>
    </source>
</evidence>
<dbReference type="CDD" id="cd02885">
    <property type="entry name" value="NUDIX_IPP_Isomerase"/>
    <property type="match status" value="1"/>
</dbReference>
<keyword evidence="13" id="KW-0414">Isoprene biosynthesis</keyword>
<keyword evidence="9" id="KW-0153">Cholesterol metabolism</keyword>
<protein>
    <recommendedName>
        <fullName evidence="6">isopentenyl-diphosphate Delta-isomerase</fullName>
        <ecNumber evidence="6">5.3.3.2</ecNumber>
    </recommendedName>
</protein>
<dbReference type="GO" id="GO:0046872">
    <property type="term" value="F:metal ion binding"/>
    <property type="evidence" value="ECO:0007669"/>
    <property type="project" value="UniProtKB-KW"/>
</dbReference>
<dbReference type="GO" id="GO:0005737">
    <property type="term" value="C:cytoplasm"/>
    <property type="evidence" value="ECO:0007669"/>
    <property type="project" value="TreeGrafter"/>
</dbReference>
<keyword evidence="9" id="KW-0152">Cholesterol biosynthesis</keyword>
<evidence type="ECO:0000256" key="13">
    <source>
        <dbReference type="ARBA" id="ARBA00023229"/>
    </source>
</evidence>
<name>A0A1D2MXB9_ORCCI</name>